<reference evidence="1 2" key="1">
    <citation type="submission" date="2018-03" db="EMBL/GenBank/DDBJ databases">
        <title>Diversity of phytobeneficial traits revealed by whole-genome analysis of worldwide-isolated phenazine-producing Pseudomonas spp.</title>
        <authorList>
            <person name="Biessy A."/>
            <person name="Novinscak A."/>
            <person name="Blom J."/>
            <person name="Leger G."/>
            <person name="Thomashow L.S."/>
            <person name="Cazorla F.M."/>
            <person name="Josic D."/>
            <person name="Filion M."/>
        </authorList>
    </citation>
    <scope>NUCLEOTIDE SEQUENCE [LARGE SCALE GENOMIC DNA]</scope>
    <source>
        <strain evidence="1 2">30B</strain>
    </source>
</reference>
<gene>
    <name evidence="1" type="ORF">C4K03_5965</name>
</gene>
<dbReference type="Proteomes" id="UP000268696">
    <property type="component" value="Chromosome"/>
</dbReference>
<proteinExistence type="predicted"/>
<dbReference type="AlphaFoldDB" id="A0A3G7UHP2"/>
<accession>A0A3G7UHP2</accession>
<organism evidence="1 2">
    <name type="scientific">Pseudomonas synxantha</name>
    <dbReference type="NCBI Taxonomy" id="47883"/>
    <lineage>
        <taxon>Bacteria</taxon>
        <taxon>Pseudomonadati</taxon>
        <taxon>Pseudomonadota</taxon>
        <taxon>Gammaproteobacteria</taxon>
        <taxon>Pseudomonadales</taxon>
        <taxon>Pseudomonadaceae</taxon>
        <taxon>Pseudomonas</taxon>
    </lineage>
</organism>
<evidence type="ECO:0000313" key="1">
    <source>
        <dbReference type="EMBL" id="AZE58072.1"/>
    </source>
</evidence>
<dbReference type="EMBL" id="CP027754">
    <property type="protein sequence ID" value="AZE58072.1"/>
    <property type="molecule type" value="Genomic_DNA"/>
</dbReference>
<dbReference type="RefSeq" id="WP_124379832.1">
    <property type="nucleotide sequence ID" value="NZ_CP027754.1"/>
</dbReference>
<evidence type="ECO:0000313" key="2">
    <source>
        <dbReference type="Proteomes" id="UP000268696"/>
    </source>
</evidence>
<protein>
    <submittedName>
        <fullName evidence="1">Uncharacterized protein</fullName>
    </submittedName>
</protein>
<sequence>MRYLKVVAKDQSANAQADTVKLLFFQRNPTLPDELVRQATAVDISADGLVDYQMTGDIDGNGFSGLQDRELLKNFANSVLKLSWLSRSPIANRSISFYVSRFDGAGVPAEVRLDFYQNEKPMIEREKLVLSLTASDEKGQMRLNEEDLSRDLFDTLDGEALQRMATLYLKFNWR</sequence>
<name>A0A3G7UHP2_9PSED</name>